<evidence type="ECO:0000313" key="3">
    <source>
        <dbReference type="EMBL" id="WSE26046.1"/>
    </source>
</evidence>
<evidence type="ECO:0000256" key="1">
    <source>
        <dbReference type="SAM" id="MobiDB-lite"/>
    </source>
</evidence>
<keyword evidence="2" id="KW-0812">Transmembrane</keyword>
<dbReference type="Gene3D" id="2.160.20.80">
    <property type="entry name" value="E3 ubiquitin-protein ligase SopA"/>
    <property type="match status" value="1"/>
</dbReference>
<protein>
    <submittedName>
        <fullName evidence="3">Pentapeptide repeat-containing protein</fullName>
    </submittedName>
</protein>
<dbReference type="RefSeq" id="WP_326565013.1">
    <property type="nucleotide sequence ID" value="NZ_CP142149.1"/>
</dbReference>
<dbReference type="Proteomes" id="UP001330812">
    <property type="component" value="Chromosome"/>
</dbReference>
<dbReference type="EMBL" id="CP142149">
    <property type="protein sequence ID" value="WSE26046.1"/>
    <property type="molecule type" value="Genomic_DNA"/>
</dbReference>
<proteinExistence type="predicted"/>
<evidence type="ECO:0000313" key="4">
    <source>
        <dbReference type="Proteomes" id="UP001330812"/>
    </source>
</evidence>
<dbReference type="Pfam" id="PF00805">
    <property type="entry name" value="Pentapeptide"/>
    <property type="match status" value="1"/>
</dbReference>
<sequence length="398" mass="43200">MGETRSGGRHREFAWLWVWLALVLSIAVGTGVAVLLWGATRAEHRDAFDTGWKSAAAVLAILAAVVTVERLRLGQREHHRQLAADRAKQDADRAAQITDLSAKAGEQLGSDKAAVRIGGLTDLERLAQSYPDLRQTVVDRICAYLRAPYRLPTGDEVARSDGGAADAEIAARRLELDVRRTAQQVLKRHLRWEDKAEGAPASFWDGVTLDLRDAVLHEFDLGGARLASADFRNARFSGPTSFERVSLTHEALFTGAVFAGRTTFDNAAFADEAWFDQVSFAEYTWFGSASFEATALFRHTTFGEEAVFSGASFADTCSFAGVEFGGAAVFARASFAQDSSFKGASFAKSPVFDRASFRALVTFSEATVTDAEDPPEWPTGRAEPQVPVVAESAVLPEN</sequence>
<keyword evidence="2" id="KW-1133">Transmembrane helix</keyword>
<accession>A0ABZ1HWQ6</accession>
<keyword evidence="4" id="KW-1185">Reference proteome</keyword>
<dbReference type="InterPro" id="IPR001646">
    <property type="entry name" value="5peptide_repeat"/>
</dbReference>
<feature type="transmembrane region" description="Helical" evidence="2">
    <location>
        <begin position="51"/>
        <end position="71"/>
    </location>
</feature>
<reference evidence="3 4" key="1">
    <citation type="journal article" date="2015" name="Int. J. Syst. Evol. Microbiol.">
        <title>Amycolatopsis rhabdoformis sp. nov., an actinomycete isolated from a tropical forest soil.</title>
        <authorList>
            <person name="Souza W.R."/>
            <person name="Silva R.E."/>
            <person name="Goodfellow M."/>
            <person name="Busarakam K."/>
            <person name="Figueiro F.S."/>
            <person name="Ferreira D."/>
            <person name="Rodrigues-Filho E."/>
            <person name="Moraes L.A.B."/>
            <person name="Zucchi T.D."/>
        </authorList>
    </citation>
    <scope>NUCLEOTIDE SEQUENCE [LARGE SCALE GENOMIC DNA]</scope>
    <source>
        <strain evidence="3 4">NCIMB 14900</strain>
    </source>
</reference>
<name>A0ABZ1HWQ6_9PSEU</name>
<keyword evidence="2" id="KW-0472">Membrane</keyword>
<feature type="region of interest" description="Disordered" evidence="1">
    <location>
        <begin position="367"/>
        <end position="398"/>
    </location>
</feature>
<organism evidence="3 4">
    <name type="scientific">Amycolatopsis rhabdoformis</name>
    <dbReference type="NCBI Taxonomy" id="1448059"/>
    <lineage>
        <taxon>Bacteria</taxon>
        <taxon>Bacillati</taxon>
        <taxon>Actinomycetota</taxon>
        <taxon>Actinomycetes</taxon>
        <taxon>Pseudonocardiales</taxon>
        <taxon>Pseudonocardiaceae</taxon>
        <taxon>Amycolatopsis</taxon>
    </lineage>
</organism>
<feature type="transmembrane region" description="Helical" evidence="2">
    <location>
        <begin position="12"/>
        <end position="39"/>
    </location>
</feature>
<gene>
    <name evidence="3" type="ORF">VSH64_24520</name>
</gene>
<evidence type="ECO:0000256" key="2">
    <source>
        <dbReference type="SAM" id="Phobius"/>
    </source>
</evidence>